<accession>A0A3N6MIN3</accession>
<dbReference type="Gene3D" id="2.50.20.10">
    <property type="entry name" value="Lipoprotein localisation LolA/LolB/LppX"/>
    <property type="match status" value="1"/>
</dbReference>
<feature type="region of interest" description="Disordered" evidence="1">
    <location>
        <begin position="314"/>
        <end position="337"/>
    </location>
</feature>
<reference evidence="2 3" key="1">
    <citation type="submission" date="2018-10" db="EMBL/GenBank/DDBJ databases">
        <title>Natrarchaeobius chitinivorans gen. nov., sp. nov., and Natrarchaeobius haloalkaliphilus sp. nov., alkaliphilic, chitin-utilizing haloarchaea from hypersaline alkaline lakes.</title>
        <authorList>
            <person name="Sorokin D.Y."/>
            <person name="Elcheninov A.G."/>
            <person name="Kostrikina N.A."/>
            <person name="Bale N.J."/>
            <person name="Sinninghe Damste J.S."/>
            <person name="Khijniak T.V."/>
            <person name="Kublanov I.V."/>
            <person name="Toshchakov S.V."/>
        </authorList>
    </citation>
    <scope>NUCLEOTIDE SEQUENCE [LARGE SCALE GENOMIC DNA]</scope>
    <source>
        <strain evidence="2 3">AArcht7</strain>
    </source>
</reference>
<name>A0A3N6MIN3_NATCH</name>
<keyword evidence="3" id="KW-1185">Reference proteome</keyword>
<comment type="caution">
    <text evidence="2">The sequence shown here is derived from an EMBL/GenBank/DDBJ whole genome shotgun (WGS) entry which is preliminary data.</text>
</comment>
<dbReference type="PANTHER" id="PTHR37507">
    <property type="entry name" value="SPORULATION PROTEIN YDCC"/>
    <property type="match status" value="1"/>
</dbReference>
<feature type="compositionally biased region" description="Acidic residues" evidence="1">
    <location>
        <begin position="265"/>
        <end position="286"/>
    </location>
</feature>
<keyword evidence="2" id="KW-0449">Lipoprotein</keyword>
<feature type="region of interest" description="Disordered" evidence="1">
    <location>
        <begin position="245"/>
        <end position="286"/>
    </location>
</feature>
<dbReference type="EMBL" id="REFZ01000001">
    <property type="protein sequence ID" value="RQH03098.1"/>
    <property type="molecule type" value="Genomic_DNA"/>
</dbReference>
<evidence type="ECO:0000256" key="1">
    <source>
        <dbReference type="SAM" id="MobiDB-lite"/>
    </source>
</evidence>
<dbReference type="PANTHER" id="PTHR37507:SF2">
    <property type="entry name" value="SPORULATION PROTEIN YDCC"/>
    <property type="match status" value="1"/>
</dbReference>
<protein>
    <submittedName>
        <fullName evidence="2">Outer membrane lipoprotein carrier protein LolA</fullName>
    </submittedName>
</protein>
<dbReference type="InterPro" id="IPR052944">
    <property type="entry name" value="Sporulation_related"/>
</dbReference>
<dbReference type="OrthoDB" id="137725at2157"/>
<evidence type="ECO:0000313" key="3">
    <source>
        <dbReference type="Proteomes" id="UP000281431"/>
    </source>
</evidence>
<gene>
    <name evidence="2" type="ORF">EA472_00405</name>
</gene>
<organism evidence="2 3">
    <name type="scientific">Natrarchaeobius chitinivorans</name>
    <dbReference type="NCBI Taxonomy" id="1679083"/>
    <lineage>
        <taxon>Archaea</taxon>
        <taxon>Methanobacteriati</taxon>
        <taxon>Methanobacteriota</taxon>
        <taxon>Stenosarchaea group</taxon>
        <taxon>Halobacteria</taxon>
        <taxon>Halobacteriales</taxon>
        <taxon>Natrialbaceae</taxon>
        <taxon>Natrarchaeobius</taxon>
    </lineage>
</organism>
<dbReference type="InterPro" id="IPR029046">
    <property type="entry name" value="LolA/LolB/LppX"/>
</dbReference>
<evidence type="ECO:0000313" key="2">
    <source>
        <dbReference type="EMBL" id="RQH03098.1"/>
    </source>
</evidence>
<proteinExistence type="predicted"/>
<feature type="region of interest" description="Disordered" evidence="1">
    <location>
        <begin position="355"/>
        <end position="378"/>
    </location>
</feature>
<dbReference type="PROSITE" id="PS51257">
    <property type="entry name" value="PROKAR_LIPOPROTEIN"/>
    <property type="match status" value="1"/>
</dbReference>
<dbReference type="SUPFAM" id="SSF89392">
    <property type="entry name" value="Prokaryotic lipoproteins and lipoprotein localization factors"/>
    <property type="match status" value="1"/>
</dbReference>
<dbReference type="AlphaFoldDB" id="A0A3N6MIN3"/>
<sequence>MPPRAARRFTLPLLVVAIALLVAGCVALPGDDVSSDDLEDRFETDAPPSEIAATLEVREEINGESIQREEAVWLRDDGASRIETSDGAVVVTDGETRWQYDPETDAVRTIELASDRPSFLEGLYAQQRQYLADDRYAVTELEETALDGRDVYRLAFDPPANETVDRSLDVLVGDTEYVVPLETTDREVDDRGVDRVEVWLDRETLFPIRHAVVGDDLELETTYRNLSVEPDLDDELFEIDSAVDEHAGNESSGGDAGDGGVGEDAQQEGEGDETGTDDESGGEDDHETEAIVLPTIERHETVDSAAELVPFAVAEPDPDSLPDGVEPDGISSYEFPDENRSQVSLFYRSDEGTVSVTTSDGSREFATDGEPVDVGDATGTIAETDEGTELEWSCDGLYYSIFVGDSFADETAIEIAEGLVDGCP</sequence>
<dbReference type="Proteomes" id="UP000281431">
    <property type="component" value="Unassembled WGS sequence"/>
</dbReference>